<reference evidence="1" key="1">
    <citation type="submission" date="2022-04" db="EMBL/GenBank/DDBJ databases">
        <title>Genome of the entomopathogenic fungus Entomophthora muscae.</title>
        <authorList>
            <person name="Elya C."/>
            <person name="Lovett B.R."/>
            <person name="Lee E."/>
            <person name="Macias A.M."/>
            <person name="Hajek A.E."/>
            <person name="De Bivort B.L."/>
            <person name="Kasson M.T."/>
            <person name="De Fine Licht H.H."/>
            <person name="Stajich J.E."/>
        </authorList>
    </citation>
    <scope>NUCLEOTIDE SEQUENCE</scope>
    <source>
        <strain evidence="1">Berkeley</strain>
    </source>
</reference>
<sequence>MTHWNFASSLSIGSVRMKLNDLQTKVYASYLPLAHTMERLMMVNLYYASFAIGFYRGSIPDLMEDIAEIQPGIFMAVPRILNRLYDRINTIANGSGVGPLIFRFALAQKESIYHEGGSAEHWLWDRLVFQKVRNVLGGRVESILTGSAPISKEVLDFLRDMASLETAAAGCVSMIGERKSGHVGPPTPNTEVKLMDIPEMNYFASDQPFPRGEICLRGANIFRGYYKEPELTREVLDEDGWFHTGDIGLVDEAGNVSLIDRKKNIFKLSQGEYIAPEKIENILVQHSAVAQAFVYGSSLKSTLVAIIVPDAELFLPWANYASLQDACSSTEINQRLLQELAELGKKRGLNGFESIKAIYLHPELFSVDNDCLTPTFKNKRSVITAKFQAIIDTIFATLD</sequence>
<dbReference type="EMBL" id="QTSX02000270">
    <property type="protein sequence ID" value="KAJ9087397.1"/>
    <property type="molecule type" value="Genomic_DNA"/>
</dbReference>
<dbReference type="Proteomes" id="UP001165960">
    <property type="component" value="Unassembled WGS sequence"/>
</dbReference>
<organism evidence="1 2">
    <name type="scientific">Entomophthora muscae</name>
    <dbReference type="NCBI Taxonomy" id="34485"/>
    <lineage>
        <taxon>Eukaryota</taxon>
        <taxon>Fungi</taxon>
        <taxon>Fungi incertae sedis</taxon>
        <taxon>Zoopagomycota</taxon>
        <taxon>Entomophthoromycotina</taxon>
        <taxon>Entomophthoromycetes</taxon>
        <taxon>Entomophthorales</taxon>
        <taxon>Entomophthoraceae</taxon>
        <taxon>Entomophthora</taxon>
    </lineage>
</organism>
<accession>A0ACC2UKC7</accession>
<dbReference type="EC" id="6.2.1.3" evidence="1"/>
<evidence type="ECO:0000313" key="1">
    <source>
        <dbReference type="EMBL" id="KAJ9087397.1"/>
    </source>
</evidence>
<gene>
    <name evidence="1" type="primary">FAA2_18</name>
    <name evidence="1" type="ORF">DSO57_1033741</name>
</gene>
<comment type="caution">
    <text evidence="1">The sequence shown here is derived from an EMBL/GenBank/DDBJ whole genome shotgun (WGS) entry which is preliminary data.</text>
</comment>
<keyword evidence="1" id="KW-0436">Ligase</keyword>
<keyword evidence="2" id="KW-1185">Reference proteome</keyword>
<protein>
    <submittedName>
        <fullName evidence="1">Medium-chain fatty acid-CoA ligase faa2</fullName>
        <ecNumber evidence="1">6.2.1.3</ecNumber>
    </submittedName>
</protein>
<proteinExistence type="predicted"/>
<evidence type="ECO:0000313" key="2">
    <source>
        <dbReference type="Proteomes" id="UP001165960"/>
    </source>
</evidence>
<name>A0ACC2UKC7_9FUNG</name>